<dbReference type="InterPro" id="IPR018948">
    <property type="entry name" value="GTP-bd_TrmE_N"/>
</dbReference>
<accession>A0A7R8WW35</accession>
<dbReference type="AlphaFoldDB" id="A0A7R8WW35"/>
<dbReference type="InterPro" id="IPR004520">
    <property type="entry name" value="GTPase_MnmE"/>
</dbReference>
<dbReference type="GO" id="GO:0005525">
    <property type="term" value="F:GTP binding"/>
    <property type="evidence" value="ECO:0007669"/>
    <property type="project" value="UniProtKB-KW"/>
</dbReference>
<evidence type="ECO:0000256" key="2">
    <source>
        <dbReference type="ARBA" id="ARBA00022694"/>
    </source>
</evidence>
<reference evidence="5" key="1">
    <citation type="submission" date="2020-11" db="EMBL/GenBank/DDBJ databases">
        <authorList>
            <person name="Tran Van P."/>
        </authorList>
    </citation>
    <scope>NUCLEOTIDE SEQUENCE</scope>
</reference>
<dbReference type="InterPro" id="IPR027266">
    <property type="entry name" value="TrmE/GcvT-like"/>
</dbReference>
<dbReference type="GO" id="GO:0003924">
    <property type="term" value="F:GTPase activity"/>
    <property type="evidence" value="ECO:0007669"/>
    <property type="project" value="InterPro"/>
</dbReference>
<dbReference type="CDD" id="cd04164">
    <property type="entry name" value="trmE"/>
    <property type="match status" value="1"/>
</dbReference>
<dbReference type="OrthoDB" id="188276at2759"/>
<dbReference type="SUPFAM" id="SSF116878">
    <property type="entry name" value="TrmE connector domain"/>
    <property type="match status" value="1"/>
</dbReference>
<dbReference type="Gene3D" id="1.20.120.430">
    <property type="entry name" value="tRNA modification GTPase MnmE domain 2"/>
    <property type="match status" value="1"/>
</dbReference>
<dbReference type="Gene3D" id="3.30.1360.120">
    <property type="entry name" value="Probable tRNA modification gtpase trme, domain 1"/>
    <property type="match status" value="1"/>
</dbReference>
<evidence type="ECO:0000256" key="3">
    <source>
        <dbReference type="ARBA" id="ARBA00022741"/>
    </source>
</evidence>
<proteinExistence type="inferred from homology"/>
<dbReference type="SUPFAM" id="SSF52540">
    <property type="entry name" value="P-loop containing nucleoside triphosphate hydrolases"/>
    <property type="match status" value="1"/>
</dbReference>
<dbReference type="HAMAP" id="MF_00379">
    <property type="entry name" value="GTPase_MnmE"/>
    <property type="match status" value="1"/>
</dbReference>
<dbReference type="GO" id="GO:0002098">
    <property type="term" value="P:tRNA wobble uridine modification"/>
    <property type="evidence" value="ECO:0007669"/>
    <property type="project" value="TreeGrafter"/>
</dbReference>
<name>A0A7R8WW35_9CRUS</name>
<dbReference type="NCBIfam" id="TIGR00231">
    <property type="entry name" value="small_GTP"/>
    <property type="match status" value="1"/>
</dbReference>
<sequence length="397" mass="43547">VTFQDGQQQAIDEGIVLYFKGPHSFTGEDVFELQCHGGPVVVDLLLRRCIELGARLAKPGEFSERAFFNNKLDLAQAEAIADLIASTSEEAARSAVRSLQGEFSLEINSLLQQLVQFRVYIEAALDFPEEEIDFLADERVSKTLEDIQDHLASVQSKARQGALLRDGMQLVIAGQPNAGKSSLLNALSGTDSAIVTEIAGTTRDVLRERISLNGMPVHVIDTAGLRHSDDLVEQMGIARAWQELVKADLVLLLIDAQQGFGVAEQNILDELPEGLPVIRVFNKIDKSAHTAGLIESDLYISAKQHLGLDALRAALVEQMGYRPQVEDVFIARRRHLDALNMTRECLDLASQQLREFNAGELVAEELRRAQNALGAITGQFSADDLLGEIFSSFCIGK</sequence>
<evidence type="ECO:0000256" key="1">
    <source>
        <dbReference type="ARBA" id="ARBA00011043"/>
    </source>
</evidence>
<dbReference type="EMBL" id="OB677897">
    <property type="protein sequence ID" value="CAD7236293.1"/>
    <property type="molecule type" value="Genomic_DNA"/>
</dbReference>
<dbReference type="Pfam" id="PF12631">
    <property type="entry name" value="MnmE_helical"/>
    <property type="match status" value="1"/>
</dbReference>
<dbReference type="PANTHER" id="PTHR42714:SF2">
    <property type="entry name" value="TRNA MODIFICATION GTPASE GTPBP3, MITOCHONDRIAL"/>
    <property type="match status" value="1"/>
</dbReference>
<dbReference type="InterPro" id="IPR025867">
    <property type="entry name" value="MnmE_helical"/>
</dbReference>
<keyword evidence="4" id="KW-0342">GTP-binding</keyword>
<dbReference type="InterPro" id="IPR027368">
    <property type="entry name" value="MnmE_dom2"/>
</dbReference>
<feature type="non-terminal residue" evidence="5">
    <location>
        <position position="1"/>
    </location>
</feature>
<protein>
    <submittedName>
        <fullName evidence="5">Uncharacterized protein</fullName>
    </submittedName>
</protein>
<dbReference type="GO" id="GO:0005829">
    <property type="term" value="C:cytosol"/>
    <property type="evidence" value="ECO:0007669"/>
    <property type="project" value="TreeGrafter"/>
</dbReference>
<evidence type="ECO:0000313" key="5">
    <source>
        <dbReference type="EMBL" id="CAD7236293.1"/>
    </source>
</evidence>
<dbReference type="Pfam" id="PF10396">
    <property type="entry name" value="TrmE_N"/>
    <property type="match status" value="1"/>
</dbReference>
<dbReference type="GO" id="GO:0030488">
    <property type="term" value="P:tRNA methylation"/>
    <property type="evidence" value="ECO:0007669"/>
    <property type="project" value="TreeGrafter"/>
</dbReference>
<dbReference type="PROSITE" id="PS51709">
    <property type="entry name" value="G_TRME"/>
    <property type="match status" value="1"/>
</dbReference>
<dbReference type="InterPro" id="IPR027417">
    <property type="entry name" value="P-loop_NTPase"/>
</dbReference>
<dbReference type="NCBIfam" id="NF003661">
    <property type="entry name" value="PRK05291.1-3"/>
    <property type="match status" value="1"/>
</dbReference>
<gene>
    <name evidence="5" type="ORF">CTOB1V02_LOCUS14108</name>
</gene>
<keyword evidence="2" id="KW-0819">tRNA processing</keyword>
<dbReference type="Pfam" id="PF01926">
    <property type="entry name" value="MMR_HSR1"/>
    <property type="match status" value="1"/>
</dbReference>
<dbReference type="NCBIfam" id="TIGR00450">
    <property type="entry name" value="mnmE_trmE_thdF"/>
    <property type="match status" value="1"/>
</dbReference>
<organism evidence="5">
    <name type="scientific">Cyprideis torosa</name>
    <dbReference type="NCBI Taxonomy" id="163714"/>
    <lineage>
        <taxon>Eukaryota</taxon>
        <taxon>Metazoa</taxon>
        <taxon>Ecdysozoa</taxon>
        <taxon>Arthropoda</taxon>
        <taxon>Crustacea</taxon>
        <taxon>Oligostraca</taxon>
        <taxon>Ostracoda</taxon>
        <taxon>Podocopa</taxon>
        <taxon>Podocopida</taxon>
        <taxon>Cytherocopina</taxon>
        <taxon>Cytheroidea</taxon>
        <taxon>Cytherideidae</taxon>
        <taxon>Cyprideis</taxon>
    </lineage>
</organism>
<evidence type="ECO:0000256" key="4">
    <source>
        <dbReference type="ARBA" id="ARBA00023134"/>
    </source>
</evidence>
<comment type="similarity">
    <text evidence="1">Belongs to the TRAFAC class TrmE-Era-EngA-EngB-Septin-like GTPase superfamily. TrmE GTPase family.</text>
</comment>
<keyword evidence="3" id="KW-0547">Nucleotide-binding</keyword>
<dbReference type="PANTHER" id="PTHR42714">
    <property type="entry name" value="TRNA MODIFICATION GTPASE GTPBP3"/>
    <property type="match status" value="1"/>
</dbReference>
<dbReference type="InterPro" id="IPR006073">
    <property type="entry name" value="GTP-bd"/>
</dbReference>
<dbReference type="InterPro" id="IPR005225">
    <property type="entry name" value="Small_GTP-bd"/>
</dbReference>
<dbReference type="Gene3D" id="3.40.50.300">
    <property type="entry name" value="P-loop containing nucleotide triphosphate hydrolases"/>
    <property type="match status" value="1"/>
</dbReference>
<dbReference type="InterPro" id="IPR031168">
    <property type="entry name" value="G_TrmE"/>
</dbReference>
<dbReference type="CDD" id="cd14858">
    <property type="entry name" value="TrmE_N"/>
    <property type="match status" value="1"/>
</dbReference>